<sequence>PLFAPRWSAGDPSGLDRNRWKSFVQKSFSGGAGQKYFSGPSGNNRFAESSGVDINEQDFVSSAWNVGTAGRRRHRTIALGIGEVDAGGPIRAALTPRATTAADVQYASNFNEGYPVHVFEYSNKPLIVHNLHAAAYTNIVGPDAFKNPGEKGHTDPLTGEWAVAATWDTNEGQVQNAVMYSGIVEMAKGLPARANTLEGIHVMGAVVESTWINSVMVLQPTVTTVYAPAYATEASLVHVYDKRLWRSYQGNLAFLTPTQNTVP</sequence>
<organism evidence="1">
    <name type="scientific">marine sediment metagenome</name>
    <dbReference type="NCBI Taxonomy" id="412755"/>
    <lineage>
        <taxon>unclassified sequences</taxon>
        <taxon>metagenomes</taxon>
        <taxon>ecological metagenomes</taxon>
    </lineage>
</organism>
<accession>X0V5Z9</accession>
<feature type="non-terminal residue" evidence="1">
    <location>
        <position position="263"/>
    </location>
</feature>
<comment type="caution">
    <text evidence="1">The sequence shown here is derived from an EMBL/GenBank/DDBJ whole genome shotgun (WGS) entry which is preliminary data.</text>
</comment>
<protein>
    <submittedName>
        <fullName evidence="1">Uncharacterized protein</fullName>
    </submittedName>
</protein>
<dbReference type="EMBL" id="BARS01029641">
    <property type="protein sequence ID" value="GAG06812.1"/>
    <property type="molecule type" value="Genomic_DNA"/>
</dbReference>
<proteinExistence type="predicted"/>
<evidence type="ECO:0000313" key="1">
    <source>
        <dbReference type="EMBL" id="GAG06812.1"/>
    </source>
</evidence>
<name>X0V5Z9_9ZZZZ</name>
<reference evidence="1" key="1">
    <citation type="journal article" date="2014" name="Front. Microbiol.">
        <title>High frequency of phylogenetically diverse reductive dehalogenase-homologous genes in deep subseafloor sedimentary metagenomes.</title>
        <authorList>
            <person name="Kawai M."/>
            <person name="Futagami T."/>
            <person name="Toyoda A."/>
            <person name="Takaki Y."/>
            <person name="Nishi S."/>
            <person name="Hori S."/>
            <person name="Arai W."/>
            <person name="Tsubouchi T."/>
            <person name="Morono Y."/>
            <person name="Uchiyama I."/>
            <person name="Ito T."/>
            <person name="Fujiyama A."/>
            <person name="Inagaki F."/>
            <person name="Takami H."/>
        </authorList>
    </citation>
    <scope>NUCLEOTIDE SEQUENCE</scope>
    <source>
        <strain evidence="1">Expedition CK06-06</strain>
    </source>
</reference>
<gene>
    <name evidence="1" type="ORF">S01H1_46296</name>
</gene>
<feature type="non-terminal residue" evidence="1">
    <location>
        <position position="1"/>
    </location>
</feature>
<dbReference type="AlphaFoldDB" id="X0V5Z9"/>